<reference evidence="3 4" key="1">
    <citation type="journal article" date="2019" name="Environ. Microbiol.">
        <title>At the nexus of three kingdoms: the genome of the mycorrhizal fungus Gigaspora margarita provides insights into plant, endobacterial and fungal interactions.</title>
        <authorList>
            <person name="Venice F."/>
            <person name="Ghignone S."/>
            <person name="Salvioli di Fossalunga A."/>
            <person name="Amselem J."/>
            <person name="Novero M."/>
            <person name="Xianan X."/>
            <person name="Sedzielewska Toro K."/>
            <person name="Morin E."/>
            <person name="Lipzen A."/>
            <person name="Grigoriev I.V."/>
            <person name="Henrissat B."/>
            <person name="Martin F.M."/>
            <person name="Bonfante P."/>
        </authorList>
    </citation>
    <scope>NUCLEOTIDE SEQUENCE [LARGE SCALE GENOMIC DNA]</scope>
    <source>
        <strain evidence="3 4">BEG34</strain>
    </source>
</reference>
<dbReference type="EMBL" id="WTPW01000049">
    <property type="protein sequence ID" value="KAF0554661.1"/>
    <property type="molecule type" value="Genomic_DNA"/>
</dbReference>
<name>A0A8H4B2B4_GIGMA</name>
<dbReference type="AlphaFoldDB" id="A0A8H4B2B4"/>
<gene>
    <name evidence="3" type="ORF">F8M41_019004</name>
</gene>
<evidence type="ECO:0000313" key="3">
    <source>
        <dbReference type="EMBL" id="KAF0554661.1"/>
    </source>
</evidence>
<protein>
    <submittedName>
        <fullName evidence="3">Uncharacterized protein</fullName>
    </submittedName>
</protein>
<dbReference type="OrthoDB" id="10572556at2759"/>
<keyword evidence="2" id="KW-0732">Signal</keyword>
<evidence type="ECO:0000256" key="1">
    <source>
        <dbReference type="SAM" id="MobiDB-lite"/>
    </source>
</evidence>
<proteinExistence type="predicted"/>
<comment type="caution">
    <text evidence="3">The sequence shown here is derived from an EMBL/GenBank/DDBJ whole genome shotgun (WGS) entry which is preliminary data.</text>
</comment>
<feature type="signal peptide" evidence="2">
    <location>
        <begin position="1"/>
        <end position="22"/>
    </location>
</feature>
<evidence type="ECO:0000256" key="2">
    <source>
        <dbReference type="SAM" id="SignalP"/>
    </source>
</evidence>
<sequence>MHSKLIFLLFIFFFILPIVTMAIPVPHEDDSQGYARRSKSEDGDQDGDQVTSNERRSHGEKNGPVGVVGLGTDKNNLPVASHQNEKNSQEMVANQQQSKENYGTLSGANTNVQPSTKFNACNNQVGVGVVGVPIGNECET</sequence>
<organism evidence="3 4">
    <name type="scientific">Gigaspora margarita</name>
    <dbReference type="NCBI Taxonomy" id="4874"/>
    <lineage>
        <taxon>Eukaryota</taxon>
        <taxon>Fungi</taxon>
        <taxon>Fungi incertae sedis</taxon>
        <taxon>Mucoromycota</taxon>
        <taxon>Glomeromycotina</taxon>
        <taxon>Glomeromycetes</taxon>
        <taxon>Diversisporales</taxon>
        <taxon>Gigasporaceae</taxon>
        <taxon>Gigaspora</taxon>
    </lineage>
</organism>
<feature type="region of interest" description="Disordered" evidence="1">
    <location>
        <begin position="29"/>
        <end position="97"/>
    </location>
</feature>
<accession>A0A8H4B2B4</accession>
<keyword evidence="4" id="KW-1185">Reference proteome</keyword>
<feature type="chain" id="PRO_5034091095" evidence="2">
    <location>
        <begin position="23"/>
        <end position="140"/>
    </location>
</feature>
<dbReference type="Proteomes" id="UP000439903">
    <property type="component" value="Unassembled WGS sequence"/>
</dbReference>
<evidence type="ECO:0000313" key="4">
    <source>
        <dbReference type="Proteomes" id="UP000439903"/>
    </source>
</evidence>